<dbReference type="FunCoup" id="B3RSB2">
    <property type="interactions" value="2095"/>
</dbReference>
<sequence length="625" mass="71520">MHRRILNVAEKNDAAKSLSRIMSRGNLTKKEGLSKYNKIFEFDFNILNSSCRMVMTSVSGHLLSMDFLSNFQKWNSCLPVELFEAQVQKFCTGTNIPIKKTLEREIRNCNTLIIWTDGDREGENIGHEIISVCKAVKPRIEIHRARFSEITYRSIMRACENLTRPDNLQSDAVDVRQELDLRIGAAFTRFQTLRLQRIFAAHLKDQLISYGSCQFPTLGFVVSRFKEIDAFISEDFYKIKVTLDTEDGVIDFNWKRVRLFYRHACEVIHQICLENPLATVTSVVSKPKSKWRPLPLDTVEFEKLVSRKLKIGAKEAMKIAEKLYNRGFISYPRTETNQFPSSMNLRQLIEYQTESSEWGDFAKSLVERGPTPRWGKKTDNAHPPIHPTKFTNTLQGNEKRIYELVVRHFLACCSQDAEGSETIVEITIARELFAVQGLIIIAKNYLEVYPYDRWSDKPLPAFVEGQQFQPTNISMVEGRTEPPPLLTESNLIDLMDKNGIGTDATHAEHIETIKARKYVAVQNGRFVPGELGIGLVEGYDSMGFEMSKPKLRAELEAGLKRICEGTRNKTEVLQEQITKYKEVFVKAAAEATKLDVALSKYLINESDQIMDNFQGKTIYSKFVNS</sequence>
<dbReference type="CTD" id="6751697"/>
<evidence type="ECO:0000259" key="11">
    <source>
        <dbReference type="PROSITE" id="PS50880"/>
    </source>
</evidence>
<keyword evidence="8 10" id="KW-0238">DNA-binding</keyword>
<dbReference type="GO" id="GO:0006281">
    <property type="term" value="P:DNA repair"/>
    <property type="evidence" value="ECO:0000318"/>
    <property type="project" value="GO_Central"/>
</dbReference>
<dbReference type="eggNOG" id="KOG1956">
    <property type="taxonomic scope" value="Eukaryota"/>
</dbReference>
<evidence type="ECO:0000256" key="10">
    <source>
        <dbReference type="RuleBase" id="RU362092"/>
    </source>
</evidence>
<dbReference type="PANTHER" id="PTHR11390">
    <property type="entry name" value="PROKARYOTIC DNA TOPOISOMERASE"/>
    <property type="match status" value="1"/>
</dbReference>
<evidence type="ECO:0000256" key="4">
    <source>
        <dbReference type="ARBA" id="ARBA00022723"/>
    </source>
</evidence>
<comment type="catalytic activity">
    <reaction evidence="1 10">
        <text>ATP-independent breakage of single-stranded DNA, followed by passage and rejoining.</text>
        <dbReference type="EC" id="5.6.2.1"/>
    </reaction>
</comment>
<comment type="function">
    <text evidence="10">Introduces a single-strand break via transesterification at a target site in duplex DNA. Releases the supercoiling and torsional tension of DNA introduced during the DNA replication and transcription by transiently cleaving and rejoining one strand of the DNA duplex. The scissile phosphodiester is attacked by the catalytic tyrosine of the enzyme, resulting in the formation of a DNA-(5'-phosphotyrosyl)-enzyme intermediate and the expulsion of a 3'-OH DNA strand.</text>
</comment>
<dbReference type="InterPro" id="IPR013825">
    <property type="entry name" value="Topo_IA_cen_sub2"/>
</dbReference>
<dbReference type="GeneID" id="6751697"/>
<keyword evidence="9 10" id="KW-0413">Isomerase</keyword>
<dbReference type="PROSITE" id="PS50880">
    <property type="entry name" value="TOPRIM"/>
    <property type="match status" value="1"/>
</dbReference>
<keyword evidence="14" id="KW-1185">Reference proteome</keyword>
<dbReference type="GO" id="GO:0006310">
    <property type="term" value="P:DNA recombination"/>
    <property type="evidence" value="ECO:0000318"/>
    <property type="project" value="GO_Central"/>
</dbReference>
<dbReference type="FunFam" id="3.40.50.140:FF:000003">
    <property type="entry name" value="DNA topoisomerase"/>
    <property type="match status" value="1"/>
</dbReference>
<dbReference type="STRING" id="10228.B3RSB2"/>
<feature type="domain" description="Toprim" evidence="11">
    <location>
        <begin position="4"/>
        <end position="148"/>
    </location>
</feature>
<dbReference type="InterPro" id="IPR013497">
    <property type="entry name" value="Topo_IA_cen"/>
</dbReference>
<evidence type="ECO:0000256" key="9">
    <source>
        <dbReference type="ARBA" id="ARBA00023235"/>
    </source>
</evidence>
<dbReference type="AlphaFoldDB" id="B3RSB2"/>
<dbReference type="PANTHER" id="PTHR11390:SF21">
    <property type="entry name" value="DNA TOPOISOMERASE 3-ALPHA"/>
    <property type="match status" value="1"/>
</dbReference>
<dbReference type="OrthoDB" id="430051at2759"/>
<dbReference type="Gene3D" id="1.10.460.10">
    <property type="entry name" value="Topoisomerase I, domain 2"/>
    <property type="match status" value="1"/>
</dbReference>
<dbReference type="FunFam" id="1.10.460.10:FF:000003">
    <property type="entry name" value="DNA topoisomerase"/>
    <property type="match status" value="1"/>
</dbReference>
<keyword evidence="7 10" id="KW-0799">Topoisomerase</keyword>
<gene>
    <name evidence="13" type="ORF">TRIADDRAFT_22834</name>
</gene>
<dbReference type="InterPro" id="IPR023405">
    <property type="entry name" value="Topo_IA_core_domain"/>
</dbReference>
<dbReference type="Pfam" id="PF01131">
    <property type="entry name" value="Topoisom_bac"/>
    <property type="match status" value="1"/>
</dbReference>
<dbReference type="PROSITE" id="PS52039">
    <property type="entry name" value="TOPO_IA_2"/>
    <property type="match status" value="1"/>
</dbReference>
<dbReference type="OMA" id="MELAMGD"/>
<evidence type="ECO:0000256" key="5">
    <source>
        <dbReference type="ARBA" id="ARBA00022771"/>
    </source>
</evidence>
<feature type="domain" description="Topo IA-type catalytic" evidence="12">
    <location>
        <begin position="166"/>
        <end position="584"/>
    </location>
</feature>
<dbReference type="CDD" id="cd00186">
    <property type="entry name" value="TOP1Ac"/>
    <property type="match status" value="1"/>
</dbReference>
<evidence type="ECO:0000256" key="7">
    <source>
        <dbReference type="ARBA" id="ARBA00023029"/>
    </source>
</evidence>
<dbReference type="GO" id="GO:0003917">
    <property type="term" value="F:DNA topoisomerase type I (single strand cut, ATP-independent) activity"/>
    <property type="evidence" value="ECO:0000318"/>
    <property type="project" value="GO_Central"/>
</dbReference>
<dbReference type="GO" id="GO:0006265">
    <property type="term" value="P:DNA topological change"/>
    <property type="evidence" value="ECO:0000318"/>
    <property type="project" value="GO_Central"/>
</dbReference>
<dbReference type="InterPro" id="IPR003602">
    <property type="entry name" value="Topo_IA_DNA-bd_dom"/>
</dbReference>
<dbReference type="InterPro" id="IPR003601">
    <property type="entry name" value="Topo_IA_2"/>
</dbReference>
<dbReference type="Proteomes" id="UP000009022">
    <property type="component" value="Unassembled WGS sequence"/>
</dbReference>
<dbReference type="SMART" id="SM00493">
    <property type="entry name" value="TOPRIM"/>
    <property type="match status" value="1"/>
</dbReference>
<comment type="similarity">
    <text evidence="2 10">Belongs to the type IA topoisomerase family.</text>
</comment>
<dbReference type="EMBL" id="DS985243">
    <property type="protein sequence ID" value="EDV27024.1"/>
    <property type="molecule type" value="Genomic_DNA"/>
</dbReference>
<dbReference type="Gene3D" id="1.10.290.10">
    <property type="entry name" value="Topoisomerase I, domain 4"/>
    <property type="match status" value="1"/>
</dbReference>
<dbReference type="PhylomeDB" id="B3RSB2"/>
<evidence type="ECO:0000313" key="13">
    <source>
        <dbReference type="EMBL" id="EDV27024.1"/>
    </source>
</evidence>
<dbReference type="SMART" id="SM00436">
    <property type="entry name" value="TOP1Bc"/>
    <property type="match status" value="1"/>
</dbReference>
<protein>
    <recommendedName>
        <fullName evidence="3 10">DNA topoisomerase</fullName>
        <ecNumber evidence="3 10">5.6.2.1</ecNumber>
    </recommendedName>
</protein>
<dbReference type="InterPro" id="IPR034144">
    <property type="entry name" value="TOPRIM_TopoIII"/>
</dbReference>
<dbReference type="SMART" id="SM00437">
    <property type="entry name" value="TOP1Ac"/>
    <property type="match status" value="1"/>
</dbReference>
<dbReference type="GO" id="GO:0005634">
    <property type="term" value="C:nucleus"/>
    <property type="evidence" value="ECO:0000318"/>
    <property type="project" value="GO_Central"/>
</dbReference>
<name>B3RSB2_TRIAD</name>
<evidence type="ECO:0000256" key="3">
    <source>
        <dbReference type="ARBA" id="ARBA00012891"/>
    </source>
</evidence>
<dbReference type="Pfam" id="PF01751">
    <property type="entry name" value="Toprim"/>
    <property type="match status" value="1"/>
</dbReference>
<dbReference type="Gene3D" id="3.40.50.140">
    <property type="match status" value="1"/>
</dbReference>
<organism evidence="13 14">
    <name type="scientific">Trichoplax adhaerens</name>
    <name type="common">Trichoplax reptans</name>
    <dbReference type="NCBI Taxonomy" id="10228"/>
    <lineage>
        <taxon>Eukaryota</taxon>
        <taxon>Metazoa</taxon>
        <taxon>Placozoa</taxon>
        <taxon>Uniplacotomia</taxon>
        <taxon>Trichoplacea</taxon>
        <taxon>Trichoplacidae</taxon>
        <taxon>Trichoplax</taxon>
    </lineage>
</organism>
<evidence type="ECO:0000256" key="8">
    <source>
        <dbReference type="ARBA" id="ARBA00023125"/>
    </source>
</evidence>
<evidence type="ECO:0000256" key="6">
    <source>
        <dbReference type="ARBA" id="ARBA00022833"/>
    </source>
</evidence>
<proteinExistence type="inferred from homology"/>
<dbReference type="PRINTS" id="PR00417">
    <property type="entry name" value="PRTPISMRASEI"/>
</dbReference>
<dbReference type="CDD" id="cd03362">
    <property type="entry name" value="TOPRIM_TopoIA_TopoIII"/>
    <property type="match status" value="1"/>
</dbReference>
<keyword evidence="4" id="KW-0479">Metal-binding</keyword>
<evidence type="ECO:0000259" key="12">
    <source>
        <dbReference type="PROSITE" id="PS52039"/>
    </source>
</evidence>
<dbReference type="InterPro" id="IPR000380">
    <property type="entry name" value="Topo_IA"/>
</dbReference>
<reference evidence="13 14" key="1">
    <citation type="journal article" date="2008" name="Nature">
        <title>The Trichoplax genome and the nature of placozoans.</title>
        <authorList>
            <person name="Srivastava M."/>
            <person name="Begovic E."/>
            <person name="Chapman J."/>
            <person name="Putnam N.H."/>
            <person name="Hellsten U."/>
            <person name="Kawashima T."/>
            <person name="Kuo A."/>
            <person name="Mitros T."/>
            <person name="Salamov A."/>
            <person name="Carpenter M.L."/>
            <person name="Signorovitch A.Y."/>
            <person name="Moreno M.A."/>
            <person name="Kamm K."/>
            <person name="Grimwood J."/>
            <person name="Schmutz J."/>
            <person name="Shapiro H."/>
            <person name="Grigoriev I.V."/>
            <person name="Buss L.W."/>
            <person name="Schierwater B."/>
            <person name="Dellaporta S.L."/>
            <person name="Rokhsar D.S."/>
        </authorList>
    </citation>
    <scope>NUCLEOTIDE SEQUENCE [LARGE SCALE GENOMIC DNA]</scope>
    <source>
        <strain evidence="13 14">Grell-BS-1999</strain>
    </source>
</reference>
<dbReference type="InParanoid" id="B3RSB2"/>
<dbReference type="Gene3D" id="2.70.20.10">
    <property type="entry name" value="Topoisomerase I, domain 3"/>
    <property type="match status" value="1"/>
</dbReference>
<dbReference type="EC" id="5.6.2.1" evidence="3 10"/>
<dbReference type="GO" id="GO:0003677">
    <property type="term" value="F:DNA binding"/>
    <property type="evidence" value="ECO:0007669"/>
    <property type="project" value="UniProtKB-KW"/>
</dbReference>
<dbReference type="InterPro" id="IPR006171">
    <property type="entry name" value="TOPRIM_dom"/>
</dbReference>
<dbReference type="InterPro" id="IPR013824">
    <property type="entry name" value="Topo_IA_cen_sub1"/>
</dbReference>
<keyword evidence="6" id="KW-0862">Zinc</keyword>
<dbReference type="SUPFAM" id="SSF56712">
    <property type="entry name" value="Prokaryotic type I DNA topoisomerase"/>
    <property type="match status" value="1"/>
</dbReference>
<dbReference type="FunFam" id="1.10.290.10:FF:000001">
    <property type="entry name" value="DNA topoisomerase"/>
    <property type="match status" value="1"/>
</dbReference>
<evidence type="ECO:0000256" key="2">
    <source>
        <dbReference type="ARBA" id="ARBA00009446"/>
    </source>
</evidence>
<accession>B3RSB2</accession>
<evidence type="ECO:0000313" key="14">
    <source>
        <dbReference type="Proteomes" id="UP000009022"/>
    </source>
</evidence>
<dbReference type="RefSeq" id="XP_002111020.1">
    <property type="nucleotide sequence ID" value="XM_002110984.1"/>
</dbReference>
<dbReference type="InterPro" id="IPR013826">
    <property type="entry name" value="Topo_IA_cen_sub3"/>
</dbReference>
<dbReference type="HOGENOM" id="CLU_002929_1_1_1"/>
<dbReference type="GO" id="GO:0008270">
    <property type="term" value="F:zinc ion binding"/>
    <property type="evidence" value="ECO:0007669"/>
    <property type="project" value="UniProtKB-KW"/>
</dbReference>
<dbReference type="GO" id="GO:0031422">
    <property type="term" value="C:RecQ family helicase-topoisomerase III complex"/>
    <property type="evidence" value="ECO:0000318"/>
    <property type="project" value="GO_Central"/>
</dbReference>
<keyword evidence="5" id="KW-0863">Zinc-finger</keyword>
<dbReference type="KEGG" id="tad:TRIADDRAFT_22834"/>
<evidence type="ECO:0000256" key="1">
    <source>
        <dbReference type="ARBA" id="ARBA00000213"/>
    </source>
</evidence>